<dbReference type="OMA" id="MLAHERW"/>
<accession>A0A668VAY2</accession>
<feature type="domain" description="FAM194 C-terminal" evidence="1">
    <location>
        <begin position="286"/>
        <end position="472"/>
    </location>
</feature>
<reference evidence="2" key="2">
    <citation type="submission" date="2025-09" db="UniProtKB">
        <authorList>
            <consortium name="Ensembl"/>
        </authorList>
    </citation>
    <scope>IDENTIFICATION</scope>
</reference>
<dbReference type="AlphaFoldDB" id="A0A668VAY2"/>
<name>A0A668VAY2_OREAU</name>
<sequence length="515" mass="57686">MSVSITSQTAAQMRSAVMFTHCHTAISSPWLLTTPASLKHRSVLDYHCGKYLVFHCRAVFSISSYLHRRMRYSCPKPVSDPPTYCIRAAGVLRYNRESDNHRMNLTTFPQRSQTEYPAQCEYCGKKTHPLLDLTLVQNPETLFCCAQRQQLCQMLVKQRLLFEERSNLTAGNLTSKDQMEILYHKSRESEAYHKFMKGFQRKPRIQSRDPTIYGGYPVNLLAGQTSVSAPGVFRLRLSHAPGKGTTYCSSTNEKCLKMEEEVLLPFFDRKPVQFGICNHQVGSGVLQKFYSSGIKFLTMFPDGSAQIFYPSGLLAVLIVVTEHNGRVCIVYDDVSAPNQQIRAIFQSDGRATCYHANGNIWLSLNMSGGRCLNNAGNITCTWSWGTPTPLQPIFLSLNKTVGVRVLGNKQVFVSFLAGRQQAKFSVGTCCAQGEYVHTSGSSVSKDELLALAAKIRIHAAIQHLHQYLTTPLHPPKLKTPAHHLQVTAQRLLKVSGDVMMNDCDKAFILKCLQDC</sequence>
<dbReference type="InterPro" id="IPR029281">
    <property type="entry name" value="FAM194_C"/>
</dbReference>
<dbReference type="Proteomes" id="UP000472276">
    <property type="component" value="Unassembled WGS sequence"/>
</dbReference>
<evidence type="ECO:0000259" key="1">
    <source>
        <dbReference type="Pfam" id="PF14977"/>
    </source>
</evidence>
<dbReference type="PANTHER" id="PTHR23093:SF18">
    <property type="entry name" value="GLUTAMATE RICH 6"/>
    <property type="match status" value="1"/>
</dbReference>
<gene>
    <name evidence="2" type="primary">LOC116332874</name>
</gene>
<protein>
    <recommendedName>
        <fullName evidence="1">FAM194 C-terminal domain-containing protein</fullName>
    </recommendedName>
</protein>
<evidence type="ECO:0000313" key="3">
    <source>
        <dbReference type="Proteomes" id="UP000472276"/>
    </source>
</evidence>
<evidence type="ECO:0000313" key="2">
    <source>
        <dbReference type="Ensembl" id="ENSOABP00000048227.2"/>
    </source>
</evidence>
<dbReference type="Ensembl" id="ENSOABT00000049464.2">
    <property type="protein sequence ID" value="ENSOABP00000048227.2"/>
    <property type="gene ID" value="ENSOABG00000021512.2"/>
</dbReference>
<reference evidence="2" key="1">
    <citation type="submission" date="2025-08" db="UniProtKB">
        <authorList>
            <consortium name="Ensembl"/>
        </authorList>
    </citation>
    <scope>IDENTIFICATION</scope>
</reference>
<dbReference type="Pfam" id="PF14977">
    <property type="entry name" value="FAM194"/>
    <property type="match status" value="1"/>
</dbReference>
<keyword evidence="3" id="KW-1185">Reference proteome</keyword>
<organism evidence="2 3">
    <name type="scientific">Oreochromis aureus</name>
    <name type="common">Israeli tilapia</name>
    <name type="synonym">Chromis aureus</name>
    <dbReference type="NCBI Taxonomy" id="47969"/>
    <lineage>
        <taxon>Eukaryota</taxon>
        <taxon>Metazoa</taxon>
        <taxon>Chordata</taxon>
        <taxon>Craniata</taxon>
        <taxon>Vertebrata</taxon>
        <taxon>Euteleostomi</taxon>
        <taxon>Actinopterygii</taxon>
        <taxon>Neopterygii</taxon>
        <taxon>Teleostei</taxon>
        <taxon>Neoteleostei</taxon>
        <taxon>Acanthomorphata</taxon>
        <taxon>Ovalentaria</taxon>
        <taxon>Cichlomorphae</taxon>
        <taxon>Cichliformes</taxon>
        <taxon>Cichlidae</taxon>
        <taxon>African cichlids</taxon>
        <taxon>Pseudocrenilabrinae</taxon>
        <taxon>Oreochromini</taxon>
        <taxon>Oreochromis</taxon>
    </lineage>
</organism>
<proteinExistence type="predicted"/>
<dbReference type="PANTHER" id="PTHR23093">
    <property type="entry name" value="SIMILAR TO CHROMOSOME 3 OPEN READING FRAME 20"/>
    <property type="match status" value="1"/>
</dbReference>